<dbReference type="EMBL" id="JAUSTT010000022">
    <property type="protein sequence ID" value="MDQ0177452.1"/>
    <property type="molecule type" value="Genomic_DNA"/>
</dbReference>
<dbReference type="RefSeq" id="WP_307231437.1">
    <property type="nucleotide sequence ID" value="NZ_JAUSTT010000022.1"/>
</dbReference>
<proteinExistence type="inferred from homology"/>
<dbReference type="SMART" id="SM00382">
    <property type="entry name" value="AAA"/>
    <property type="match status" value="1"/>
</dbReference>
<keyword evidence="1" id="KW-0235">DNA replication</keyword>
<dbReference type="Proteomes" id="UP001223586">
    <property type="component" value="Unassembled WGS sequence"/>
</dbReference>
<name>A0ABT9WX56_9BACI</name>
<dbReference type="SUPFAM" id="SSF52540">
    <property type="entry name" value="P-loop containing nucleoside triphosphate hydrolases"/>
    <property type="match status" value="1"/>
</dbReference>
<dbReference type="CDD" id="cd00009">
    <property type="entry name" value="AAA"/>
    <property type="match status" value="1"/>
</dbReference>
<sequence>MTDTTLIWERVLQFAKDKVEEPELYEWLDKAVLVGMDTRSHHVVLQMESGCEDKLSAAVLPLLTEALYEVTRKQYRLSIEKNTSKTEFDDLIFPILNAYTFDNFHINHSNEFAHAGALAVAISPGDAYNPLNVYGPVGTGKTHLLHAIANEVVDNHQGKIVYLNADHFVNQLEQARRTNKLSDFKHQLQKADLFMMDDLDVLAGNQEAQEVLINIIDYLYMHQKQMVFTFEKHPGHIIGLKKRIVERFGWGLIIHSAAEKMKDDMIESGVGEVKDANQMQSALENLFKHSNNEHTLSVLLEELIEQQKMTNVWLEKIYGKIK</sequence>
<evidence type="ECO:0000313" key="3">
    <source>
        <dbReference type="EMBL" id="MDQ0177452.1"/>
    </source>
</evidence>
<dbReference type="Pfam" id="PF00308">
    <property type="entry name" value="Bac_DnaA"/>
    <property type="match status" value="1"/>
</dbReference>
<evidence type="ECO:0000313" key="4">
    <source>
        <dbReference type="Proteomes" id="UP001223586"/>
    </source>
</evidence>
<dbReference type="PRINTS" id="PR00051">
    <property type="entry name" value="DNAA"/>
</dbReference>
<keyword evidence="4" id="KW-1185">Reference proteome</keyword>
<dbReference type="InterPro" id="IPR020591">
    <property type="entry name" value="Chromosome_initiator_DnaA-like"/>
</dbReference>
<evidence type="ECO:0000256" key="1">
    <source>
        <dbReference type="RuleBase" id="RU004227"/>
    </source>
</evidence>
<evidence type="ECO:0000259" key="2">
    <source>
        <dbReference type="SMART" id="SM00382"/>
    </source>
</evidence>
<protein>
    <submittedName>
        <fullName evidence="3">Chromosomal replication initiation ATPase DnaA</fullName>
    </submittedName>
</protein>
<feature type="domain" description="AAA+ ATPase" evidence="2">
    <location>
        <begin position="127"/>
        <end position="272"/>
    </location>
</feature>
<dbReference type="Gene3D" id="3.40.50.300">
    <property type="entry name" value="P-loop containing nucleotide triphosphate hydrolases"/>
    <property type="match status" value="1"/>
</dbReference>
<dbReference type="InterPro" id="IPR013317">
    <property type="entry name" value="DnaA_dom"/>
</dbReference>
<dbReference type="InterPro" id="IPR003593">
    <property type="entry name" value="AAA+_ATPase"/>
</dbReference>
<organism evidence="3 4">
    <name type="scientific">Bacillus chungangensis</name>
    <dbReference type="NCBI Taxonomy" id="587633"/>
    <lineage>
        <taxon>Bacteria</taxon>
        <taxon>Bacillati</taxon>
        <taxon>Bacillota</taxon>
        <taxon>Bacilli</taxon>
        <taxon>Bacillales</taxon>
        <taxon>Bacillaceae</taxon>
        <taxon>Bacillus</taxon>
    </lineage>
</organism>
<comment type="similarity">
    <text evidence="1">Belongs to the DnaA family.</text>
</comment>
<comment type="caution">
    <text evidence="3">The sequence shown here is derived from an EMBL/GenBank/DDBJ whole genome shotgun (WGS) entry which is preliminary data.</text>
</comment>
<dbReference type="PANTHER" id="PTHR30050:SF2">
    <property type="entry name" value="CHROMOSOMAL REPLICATION INITIATOR PROTEIN DNAA"/>
    <property type="match status" value="1"/>
</dbReference>
<dbReference type="InterPro" id="IPR027417">
    <property type="entry name" value="P-loop_NTPase"/>
</dbReference>
<dbReference type="PANTHER" id="PTHR30050">
    <property type="entry name" value="CHROMOSOMAL REPLICATION INITIATOR PROTEIN DNAA"/>
    <property type="match status" value="1"/>
</dbReference>
<accession>A0ABT9WX56</accession>
<reference evidence="3 4" key="1">
    <citation type="submission" date="2023-07" db="EMBL/GenBank/DDBJ databases">
        <title>Genomic Encyclopedia of Type Strains, Phase IV (KMG-IV): sequencing the most valuable type-strain genomes for metagenomic binning, comparative biology and taxonomic classification.</title>
        <authorList>
            <person name="Goeker M."/>
        </authorList>
    </citation>
    <scope>NUCLEOTIDE SEQUENCE [LARGE SCALE GENOMIC DNA]</scope>
    <source>
        <strain evidence="3 4">DSM 23837</strain>
    </source>
</reference>
<gene>
    <name evidence="3" type="ORF">J2S08_003332</name>
</gene>